<name>A0A1H9XTE5_9MICO</name>
<dbReference type="GO" id="GO:0005615">
    <property type="term" value="C:extracellular space"/>
    <property type="evidence" value="ECO:0007669"/>
    <property type="project" value="InterPro"/>
</dbReference>
<keyword evidence="6" id="KW-0479">Metal-binding</keyword>
<evidence type="ECO:0000256" key="2">
    <source>
        <dbReference type="ARBA" id="ARBA00004613"/>
    </source>
</evidence>
<keyword evidence="4" id="KW-0964">Secreted</keyword>
<keyword evidence="8" id="KW-0378">Hydrolase</keyword>
<evidence type="ECO:0000259" key="14">
    <source>
        <dbReference type="PROSITE" id="PS50022"/>
    </source>
</evidence>
<dbReference type="AlphaFoldDB" id="A0A1H9XTE5"/>
<dbReference type="Gene3D" id="2.60.40.1120">
    <property type="entry name" value="Carboxypeptidase-like, regulatory domain"/>
    <property type="match status" value="1"/>
</dbReference>
<evidence type="ECO:0000256" key="4">
    <source>
        <dbReference type="ARBA" id="ARBA00022525"/>
    </source>
</evidence>
<keyword evidence="7 13" id="KW-0732">Signal</keyword>
<dbReference type="GO" id="GO:0004222">
    <property type="term" value="F:metalloendopeptidase activity"/>
    <property type="evidence" value="ECO:0007669"/>
    <property type="project" value="InterPro"/>
</dbReference>
<comment type="cofactor">
    <cofactor evidence="1">
        <name>Zn(2+)</name>
        <dbReference type="ChEBI" id="CHEBI:29105"/>
    </cofactor>
</comment>
<sequence length="1079" mass="111260">MGRMGLTTLGVGALTGALVTAPVATATASSPATDLTAPVLTGLGDAVSDLTATLDTRAAKDAVVPGAAARTALSTLLADAGKGARATWDERFGTLRSLRGPAPLTGPHDGEAVDIARAWVADNAAAFGLDGKAVRALQVARDHTLPGTGTHVVSLVQTAGGVPSARGGRLNVAVTQDGRVLSYAGDPTPSSDLTGGWVIGEAGAVLKAAGTLAPGVAYVPDADGTQAGYTTFAKGPFGGPSYAKKVTFGTRTGPVAAYRVYFIKSPQEAWEVILDGTTGKVLYRTSVVQNESDPQGTVYDNYPGAAKGGTPRQQSFGPTAESPKGWVDPTGLAGTGVTTFGNNADTYANWSNYLAPVDNAPRPVSPTGSFSYTYTNQWAATKGQTVPPSYAEDLNPAATNLFFQHNRIHDDYYALGFTETGGNFQLDNGGKGGLGGDAIKGLVQAGAASGGSPTYTGRDNAYMLTLDDGIPPWSGMFLWEPINDAFEGPYRDGSMDMTVIQHEYTHGLSNRYVAGGSALGSQQAGSMGEGWGDWYALNHAARTGLEPTRAVVGAYATGNEDRGIRNYDYNNNPNTFGDIGYDLTGPEVHADGEIWTATLWDLHKALVARYGLAKGAEVAARLVTDGMPLTAPDPSFLDARDGILTADLDRNHGDNTDLIWSVFAKRGAGASAVSRTGDDTDPTPAFDHPTASRNGTVALTLVNASTGQKIPNAKVILGRFEARVSPLGRTGSTGGFSVKAVAGAYPLTIQAPGFGAQTIEGFTVAAGKHAAKTISLAPNLASTAAGATVVSASSQDDGSPAKFAFDDTAASVWSTKAGDTAYNAGPDQRVTVKLAAPATVSSVRVSAYKATNASRFAALRDFTVQTSTDGVTWTTARKGAFGYEAPRPTAADLNYRTFALDKPVKAAYVRFFIDSVQGDTTTYAQVADIQVFGSGATVVNGTVTPDPDYTDSGTITAPNPAAGDPTGLANVFGVTGTEMSTTCTFPPASQGADAWVTKFPLGFSDGLHSVSVKGTSDADATVGHDLDLYFLDSDCQVTGSSATAAADESAVIPPGSVYLLTQLYTGANVAVSVRAVDNR</sequence>
<proteinExistence type="inferred from homology"/>
<comment type="subcellular location">
    <subcellularLocation>
        <location evidence="2">Secreted</location>
    </subcellularLocation>
</comment>
<evidence type="ECO:0000256" key="5">
    <source>
        <dbReference type="ARBA" id="ARBA00022670"/>
    </source>
</evidence>
<evidence type="ECO:0000256" key="6">
    <source>
        <dbReference type="ARBA" id="ARBA00022723"/>
    </source>
</evidence>
<dbReference type="SUPFAM" id="SSF49785">
    <property type="entry name" value="Galactose-binding domain-like"/>
    <property type="match status" value="1"/>
</dbReference>
<evidence type="ECO:0000256" key="3">
    <source>
        <dbReference type="ARBA" id="ARBA00006006"/>
    </source>
</evidence>
<dbReference type="InterPro" id="IPR011096">
    <property type="entry name" value="FTP_domain"/>
</dbReference>
<feature type="chain" id="PRO_5038618759" evidence="13">
    <location>
        <begin position="27"/>
        <end position="1079"/>
    </location>
</feature>
<organism evidence="15 16">
    <name type="scientific">Pedococcus cremeus</name>
    <dbReference type="NCBI Taxonomy" id="587636"/>
    <lineage>
        <taxon>Bacteria</taxon>
        <taxon>Bacillati</taxon>
        <taxon>Actinomycetota</taxon>
        <taxon>Actinomycetes</taxon>
        <taxon>Micrococcales</taxon>
        <taxon>Intrasporangiaceae</taxon>
        <taxon>Pedococcus</taxon>
    </lineage>
</organism>
<dbReference type="InterPro" id="IPR000421">
    <property type="entry name" value="FA58C"/>
</dbReference>
<keyword evidence="11" id="KW-0865">Zymogen</keyword>
<dbReference type="GO" id="GO:0008270">
    <property type="term" value="F:zinc ion binding"/>
    <property type="evidence" value="ECO:0007669"/>
    <property type="project" value="InterPro"/>
</dbReference>
<evidence type="ECO:0000256" key="10">
    <source>
        <dbReference type="ARBA" id="ARBA00023049"/>
    </source>
</evidence>
<dbReference type="Pfam" id="PF00754">
    <property type="entry name" value="F5_F8_type_C"/>
    <property type="match status" value="1"/>
</dbReference>
<evidence type="ECO:0000256" key="13">
    <source>
        <dbReference type="SAM" id="SignalP"/>
    </source>
</evidence>
<dbReference type="PANTHER" id="PTHR33478:SF1">
    <property type="entry name" value="EXTRACELLULAR METALLOPROTEINASE MEP"/>
    <property type="match status" value="1"/>
</dbReference>
<dbReference type="Pfam" id="PF02128">
    <property type="entry name" value="Peptidase_M36"/>
    <property type="match status" value="1"/>
</dbReference>
<dbReference type="CDD" id="cd09596">
    <property type="entry name" value="M36"/>
    <property type="match status" value="1"/>
</dbReference>
<dbReference type="InterPro" id="IPR008979">
    <property type="entry name" value="Galactose-bd-like_sf"/>
</dbReference>
<evidence type="ECO:0000256" key="7">
    <source>
        <dbReference type="ARBA" id="ARBA00022729"/>
    </source>
</evidence>
<feature type="region of interest" description="Disordered" evidence="12">
    <location>
        <begin position="672"/>
        <end position="692"/>
    </location>
</feature>
<reference evidence="16" key="1">
    <citation type="submission" date="2016-10" db="EMBL/GenBank/DDBJ databases">
        <authorList>
            <person name="Varghese N."/>
            <person name="Submissions S."/>
        </authorList>
    </citation>
    <scope>NUCLEOTIDE SEQUENCE [LARGE SCALE GENOMIC DNA]</scope>
    <source>
        <strain evidence="16">CGMCC 1.6963</strain>
    </source>
</reference>
<comment type="similarity">
    <text evidence="3">Belongs to the peptidase M36 family.</text>
</comment>
<protein>
    <submittedName>
        <fullName evidence="15">Carboxypeptidase regulatory-like domain-containing protein</fullName>
    </submittedName>
</protein>
<gene>
    <name evidence="15" type="ORF">SAMN05216199_0329</name>
</gene>
<dbReference type="Gene3D" id="3.10.170.10">
    <property type="match status" value="1"/>
</dbReference>
<feature type="region of interest" description="Disordered" evidence="12">
    <location>
        <begin position="305"/>
        <end position="327"/>
    </location>
</feature>
<dbReference type="GO" id="GO:0006508">
    <property type="term" value="P:proteolysis"/>
    <property type="evidence" value="ECO:0007669"/>
    <property type="project" value="UniProtKB-KW"/>
</dbReference>
<keyword evidence="16" id="KW-1185">Reference proteome</keyword>
<dbReference type="InterPro" id="IPR027268">
    <property type="entry name" value="Peptidase_M4/M1_CTD_sf"/>
</dbReference>
<feature type="domain" description="F5/8 type C" evidence="14">
    <location>
        <begin position="773"/>
        <end position="934"/>
    </location>
</feature>
<dbReference type="Gene3D" id="1.10.390.10">
    <property type="entry name" value="Neutral Protease Domain 2"/>
    <property type="match status" value="1"/>
</dbReference>
<feature type="signal peptide" evidence="13">
    <location>
        <begin position="1"/>
        <end position="26"/>
    </location>
</feature>
<dbReference type="PROSITE" id="PS50022">
    <property type="entry name" value="FA58C_3"/>
    <property type="match status" value="1"/>
</dbReference>
<keyword evidence="9" id="KW-0862">Zinc</keyword>
<evidence type="ECO:0000256" key="12">
    <source>
        <dbReference type="SAM" id="MobiDB-lite"/>
    </source>
</evidence>
<keyword evidence="15" id="KW-0121">Carboxypeptidase</keyword>
<dbReference type="EMBL" id="FOHB01000012">
    <property type="protein sequence ID" value="SES49319.1"/>
    <property type="molecule type" value="Genomic_DNA"/>
</dbReference>
<dbReference type="InterPro" id="IPR001842">
    <property type="entry name" value="Peptidase_M36"/>
</dbReference>
<evidence type="ECO:0000256" key="8">
    <source>
        <dbReference type="ARBA" id="ARBA00022801"/>
    </source>
</evidence>
<dbReference type="STRING" id="587636.SAMN05216199_0329"/>
<dbReference type="GO" id="GO:0004180">
    <property type="term" value="F:carboxypeptidase activity"/>
    <property type="evidence" value="ECO:0007669"/>
    <property type="project" value="UniProtKB-KW"/>
</dbReference>
<evidence type="ECO:0000313" key="15">
    <source>
        <dbReference type="EMBL" id="SES49319.1"/>
    </source>
</evidence>
<evidence type="ECO:0000256" key="9">
    <source>
        <dbReference type="ARBA" id="ARBA00022833"/>
    </source>
</evidence>
<accession>A0A1H9XTE5</accession>
<evidence type="ECO:0000313" key="16">
    <source>
        <dbReference type="Proteomes" id="UP000199019"/>
    </source>
</evidence>
<dbReference type="Pfam" id="PF07504">
    <property type="entry name" value="FTP"/>
    <property type="match status" value="1"/>
</dbReference>
<dbReference type="PANTHER" id="PTHR33478">
    <property type="entry name" value="EXTRACELLULAR METALLOPROTEINASE MEP"/>
    <property type="match status" value="1"/>
</dbReference>
<dbReference type="InterPro" id="IPR050371">
    <property type="entry name" value="Fungal_virulence_M36"/>
</dbReference>
<dbReference type="SUPFAM" id="SSF49452">
    <property type="entry name" value="Starch-binding domain-like"/>
    <property type="match status" value="1"/>
</dbReference>
<keyword evidence="5" id="KW-0645">Protease</keyword>
<evidence type="ECO:0000256" key="11">
    <source>
        <dbReference type="ARBA" id="ARBA00023145"/>
    </source>
</evidence>
<keyword evidence="10" id="KW-0482">Metalloprotease</keyword>
<dbReference type="Pfam" id="PF13620">
    <property type="entry name" value="CarboxypepD_reg"/>
    <property type="match status" value="1"/>
</dbReference>
<dbReference type="Gene3D" id="2.60.120.260">
    <property type="entry name" value="Galactose-binding domain-like"/>
    <property type="match status" value="1"/>
</dbReference>
<evidence type="ECO:0000256" key="1">
    <source>
        <dbReference type="ARBA" id="ARBA00001947"/>
    </source>
</evidence>
<dbReference type="GO" id="GO:0030246">
    <property type="term" value="F:carbohydrate binding"/>
    <property type="evidence" value="ECO:0007669"/>
    <property type="project" value="InterPro"/>
</dbReference>
<dbReference type="InterPro" id="IPR013784">
    <property type="entry name" value="Carb-bd-like_fold"/>
</dbReference>
<dbReference type="Proteomes" id="UP000199019">
    <property type="component" value="Unassembled WGS sequence"/>
</dbReference>
<dbReference type="SUPFAM" id="SSF55486">
    <property type="entry name" value="Metalloproteases ('zincins'), catalytic domain"/>
    <property type="match status" value="1"/>
</dbReference>